<protein>
    <recommendedName>
        <fullName evidence="4">RxLR effector protein</fullName>
    </recommendedName>
</protein>
<evidence type="ECO:0000313" key="3">
    <source>
        <dbReference type="Proteomes" id="UP000435112"/>
    </source>
</evidence>
<reference evidence="2 3" key="1">
    <citation type="submission" date="2018-09" db="EMBL/GenBank/DDBJ databases">
        <title>Genomic investigation of the strawberry pathogen Phytophthora fragariae indicates pathogenicity is determined by transcriptional variation in three key races.</title>
        <authorList>
            <person name="Adams T.M."/>
            <person name="Armitage A.D."/>
            <person name="Sobczyk M.K."/>
            <person name="Bates H.J."/>
            <person name="Dunwell J.M."/>
            <person name="Nellist C.F."/>
            <person name="Harrison R.J."/>
        </authorList>
    </citation>
    <scope>NUCLEOTIDE SEQUENCE [LARGE SCALE GENOMIC DNA]</scope>
    <source>
        <strain evidence="2 3">SCRP324</strain>
    </source>
</reference>
<sequence length="152" mass="15173">MFSSSSKIASLCLAAVALSSGAHAEQEAAQTFGLLAAGLHGGVGLYGAGGVGLYGNGVATGYGGANAAWEVLAAPVSAAVSADPLVSEELRVSVGTAVLMQVPMWAALLAGLRALAELRALVEMEALMPVPVWEELAVRASALVPVEMLALA</sequence>
<dbReference type="Proteomes" id="UP000435112">
    <property type="component" value="Unassembled WGS sequence"/>
</dbReference>
<proteinExistence type="predicted"/>
<dbReference type="AlphaFoldDB" id="A0A6A3GVF0"/>
<feature type="signal peptide" evidence="1">
    <location>
        <begin position="1"/>
        <end position="24"/>
    </location>
</feature>
<keyword evidence="1" id="KW-0732">Signal</keyword>
<dbReference type="EMBL" id="QXFU01006504">
    <property type="protein sequence ID" value="KAE8960838.1"/>
    <property type="molecule type" value="Genomic_DNA"/>
</dbReference>
<evidence type="ECO:0000313" key="2">
    <source>
        <dbReference type="EMBL" id="KAE8960838.1"/>
    </source>
</evidence>
<gene>
    <name evidence="2" type="ORF">PR002_g30087</name>
</gene>
<comment type="caution">
    <text evidence="2">The sequence shown here is derived from an EMBL/GenBank/DDBJ whole genome shotgun (WGS) entry which is preliminary data.</text>
</comment>
<name>A0A6A3GVF0_9STRA</name>
<evidence type="ECO:0008006" key="4">
    <source>
        <dbReference type="Google" id="ProtNLM"/>
    </source>
</evidence>
<evidence type="ECO:0000256" key="1">
    <source>
        <dbReference type="SAM" id="SignalP"/>
    </source>
</evidence>
<accession>A0A6A3GVF0</accession>
<feature type="chain" id="PRO_5025687453" description="RxLR effector protein" evidence="1">
    <location>
        <begin position="25"/>
        <end position="152"/>
    </location>
</feature>
<organism evidence="2 3">
    <name type="scientific">Phytophthora rubi</name>
    <dbReference type="NCBI Taxonomy" id="129364"/>
    <lineage>
        <taxon>Eukaryota</taxon>
        <taxon>Sar</taxon>
        <taxon>Stramenopiles</taxon>
        <taxon>Oomycota</taxon>
        <taxon>Peronosporomycetes</taxon>
        <taxon>Peronosporales</taxon>
        <taxon>Peronosporaceae</taxon>
        <taxon>Phytophthora</taxon>
    </lineage>
</organism>